<evidence type="ECO:0000313" key="2">
    <source>
        <dbReference type="EMBL" id="KAF2437804.1"/>
    </source>
</evidence>
<evidence type="ECO:0000313" key="3">
    <source>
        <dbReference type="Proteomes" id="UP000799764"/>
    </source>
</evidence>
<organism evidence="2 3">
    <name type="scientific">Karstenula rhodostoma CBS 690.94</name>
    <dbReference type="NCBI Taxonomy" id="1392251"/>
    <lineage>
        <taxon>Eukaryota</taxon>
        <taxon>Fungi</taxon>
        <taxon>Dikarya</taxon>
        <taxon>Ascomycota</taxon>
        <taxon>Pezizomycotina</taxon>
        <taxon>Dothideomycetes</taxon>
        <taxon>Pleosporomycetidae</taxon>
        <taxon>Pleosporales</taxon>
        <taxon>Massarineae</taxon>
        <taxon>Didymosphaeriaceae</taxon>
        <taxon>Karstenula</taxon>
    </lineage>
</organism>
<dbReference type="PANTHER" id="PTHR42085:SF1">
    <property type="entry name" value="F-BOX DOMAIN-CONTAINING PROTEIN"/>
    <property type="match status" value="1"/>
</dbReference>
<accession>A0A9P4P782</accession>
<dbReference type="InterPro" id="IPR038883">
    <property type="entry name" value="AN11006-like"/>
</dbReference>
<comment type="caution">
    <text evidence="2">The sequence shown here is derived from an EMBL/GenBank/DDBJ whole genome shotgun (WGS) entry which is preliminary data.</text>
</comment>
<reference evidence="2" key="1">
    <citation type="journal article" date="2020" name="Stud. Mycol.">
        <title>101 Dothideomycetes genomes: a test case for predicting lifestyles and emergence of pathogens.</title>
        <authorList>
            <person name="Haridas S."/>
            <person name="Albert R."/>
            <person name="Binder M."/>
            <person name="Bloem J."/>
            <person name="Labutti K."/>
            <person name="Salamov A."/>
            <person name="Andreopoulos B."/>
            <person name="Baker S."/>
            <person name="Barry K."/>
            <person name="Bills G."/>
            <person name="Bluhm B."/>
            <person name="Cannon C."/>
            <person name="Castanera R."/>
            <person name="Culley D."/>
            <person name="Daum C."/>
            <person name="Ezra D."/>
            <person name="Gonzalez J."/>
            <person name="Henrissat B."/>
            <person name="Kuo A."/>
            <person name="Liang C."/>
            <person name="Lipzen A."/>
            <person name="Lutzoni F."/>
            <person name="Magnuson J."/>
            <person name="Mondo S."/>
            <person name="Nolan M."/>
            <person name="Ohm R."/>
            <person name="Pangilinan J."/>
            <person name="Park H.-J."/>
            <person name="Ramirez L."/>
            <person name="Alfaro M."/>
            <person name="Sun H."/>
            <person name="Tritt A."/>
            <person name="Yoshinaga Y."/>
            <person name="Zwiers L.-H."/>
            <person name="Turgeon B."/>
            <person name="Goodwin S."/>
            <person name="Spatafora J."/>
            <person name="Crous P."/>
            <person name="Grigoriev I."/>
        </authorList>
    </citation>
    <scope>NUCLEOTIDE SEQUENCE</scope>
    <source>
        <strain evidence="2">CBS 690.94</strain>
    </source>
</reference>
<keyword evidence="3" id="KW-1185">Reference proteome</keyword>
<dbReference type="AlphaFoldDB" id="A0A9P4P782"/>
<evidence type="ECO:0000256" key="1">
    <source>
        <dbReference type="SAM" id="MobiDB-lite"/>
    </source>
</evidence>
<evidence type="ECO:0008006" key="4">
    <source>
        <dbReference type="Google" id="ProtNLM"/>
    </source>
</evidence>
<sequence length="297" mass="35028">MSPRPPAKALESVAPKSRKRRRDDSDSELTSKRPHVGILCLKNHPPPSFPFLKLPPELRNRIYEFAFENIYRTFPTSSFRKENQPRRYGERLPSANLSPSLIPYLGLVQSCRLIRKEFHPWWMNAHRIPLCNLARYLRTFFPPRPKSDVAYYASQGRLRIYIRRYELPHRDLLPLIKHIHRFPQRRIGIDQLTNRLDPHFQGLVQLLENQHPAWKRWIRANVVSQIRMEPRDQPNHVYLQDRIILVVKEKHVTPWMKSVLGQASGADRDQDGYHSFLASLGLDIVVGWQIDVAVDYR</sequence>
<gene>
    <name evidence="2" type="ORF">P171DRAFT_173366</name>
</gene>
<name>A0A9P4P782_9PLEO</name>
<proteinExistence type="predicted"/>
<feature type="region of interest" description="Disordered" evidence="1">
    <location>
        <begin position="1"/>
        <end position="31"/>
    </location>
</feature>
<dbReference type="OrthoDB" id="3801343at2759"/>
<protein>
    <recommendedName>
        <fullName evidence="4">F-box domain-containing protein</fullName>
    </recommendedName>
</protein>
<dbReference type="Proteomes" id="UP000799764">
    <property type="component" value="Unassembled WGS sequence"/>
</dbReference>
<dbReference type="PANTHER" id="PTHR42085">
    <property type="entry name" value="F-BOX DOMAIN-CONTAINING PROTEIN"/>
    <property type="match status" value="1"/>
</dbReference>
<dbReference type="EMBL" id="MU001514">
    <property type="protein sequence ID" value="KAF2437804.1"/>
    <property type="molecule type" value="Genomic_DNA"/>
</dbReference>